<evidence type="ECO:0000259" key="4">
    <source>
        <dbReference type="Pfam" id="PF23359"/>
    </source>
</evidence>
<evidence type="ECO:0000313" key="5">
    <source>
        <dbReference type="EMBL" id="UZJ24413.1"/>
    </source>
</evidence>
<dbReference type="InterPro" id="IPR036625">
    <property type="entry name" value="E3-bd_dom_sf"/>
</dbReference>
<feature type="compositionally biased region" description="Low complexity" evidence="2">
    <location>
        <begin position="70"/>
        <end position="79"/>
    </location>
</feature>
<gene>
    <name evidence="5" type="ORF">RHODO2019_14890</name>
</gene>
<dbReference type="Pfam" id="PF23359">
    <property type="entry name" value="Lsr2_DNA-bd"/>
    <property type="match status" value="1"/>
</dbReference>
<keyword evidence="1" id="KW-0238">DNA-binding</keyword>
<keyword evidence="6" id="KW-1185">Reference proteome</keyword>
<evidence type="ECO:0000259" key="3">
    <source>
        <dbReference type="Pfam" id="PF11774"/>
    </source>
</evidence>
<dbReference type="EMBL" id="CP110615">
    <property type="protein sequence ID" value="UZJ24413.1"/>
    <property type="molecule type" value="Genomic_DNA"/>
</dbReference>
<evidence type="ECO:0000256" key="1">
    <source>
        <dbReference type="ARBA" id="ARBA00023125"/>
    </source>
</evidence>
<sequence length="119" mass="12870">MARQQKVTVVFSDDLTGDPLDEGSVHTVQFSLDGTSYEIDLSAENAQKLRDDVATWIGHARKTTVRRGTRAATGAPKGRAAADREQSGAIREWARSNGHAVSERGRIPAAVVEAFHKNA</sequence>
<dbReference type="Gene3D" id="3.30.60.230">
    <property type="entry name" value="Lsr2, dimerization domain"/>
    <property type="match status" value="1"/>
</dbReference>
<dbReference type="InterPro" id="IPR024412">
    <property type="entry name" value="Lsr2_dim_dom"/>
</dbReference>
<dbReference type="RefSeq" id="WP_265382520.1">
    <property type="nucleotide sequence ID" value="NZ_CP110615.1"/>
</dbReference>
<dbReference type="InterPro" id="IPR042261">
    <property type="entry name" value="Lsr2-like_dimerization"/>
</dbReference>
<dbReference type="InterPro" id="IPR055370">
    <property type="entry name" value="Lsr2_DNA-bd"/>
</dbReference>
<feature type="domain" description="Lsr2 dimerization" evidence="3">
    <location>
        <begin position="5"/>
        <end position="63"/>
    </location>
</feature>
<evidence type="ECO:0000313" key="6">
    <source>
        <dbReference type="Proteomes" id="UP001164965"/>
    </source>
</evidence>
<dbReference type="Gene3D" id="4.10.320.10">
    <property type="entry name" value="E3-binding domain"/>
    <property type="match status" value="1"/>
</dbReference>
<accession>A0ABY6NZT2</accession>
<proteinExistence type="predicted"/>
<protein>
    <submittedName>
        <fullName evidence="5">Lsr2 family protein</fullName>
    </submittedName>
</protein>
<dbReference type="Pfam" id="PF11774">
    <property type="entry name" value="Lsr2"/>
    <property type="match status" value="1"/>
</dbReference>
<feature type="region of interest" description="Disordered" evidence="2">
    <location>
        <begin position="65"/>
        <end position="88"/>
    </location>
</feature>
<name>A0ABY6NZT2_9NOCA</name>
<feature type="domain" description="Lsr2 DNA-binding" evidence="4">
    <location>
        <begin position="82"/>
        <end position="117"/>
    </location>
</feature>
<organism evidence="5 6">
    <name type="scientific">Rhodococcus antarcticus</name>
    <dbReference type="NCBI Taxonomy" id="2987751"/>
    <lineage>
        <taxon>Bacteria</taxon>
        <taxon>Bacillati</taxon>
        <taxon>Actinomycetota</taxon>
        <taxon>Actinomycetes</taxon>
        <taxon>Mycobacteriales</taxon>
        <taxon>Nocardiaceae</taxon>
        <taxon>Rhodococcus</taxon>
    </lineage>
</organism>
<evidence type="ECO:0000256" key="2">
    <source>
        <dbReference type="SAM" id="MobiDB-lite"/>
    </source>
</evidence>
<dbReference type="Proteomes" id="UP001164965">
    <property type="component" value="Chromosome"/>
</dbReference>
<reference evidence="5" key="1">
    <citation type="submission" date="2022-10" db="EMBL/GenBank/DDBJ databases">
        <title>Rhodococcus sp.75.</title>
        <authorList>
            <person name="Sun M."/>
        </authorList>
    </citation>
    <scope>NUCLEOTIDE SEQUENCE</scope>
    <source>
        <strain evidence="5">75</strain>
    </source>
</reference>